<dbReference type="InterPro" id="IPR002052">
    <property type="entry name" value="DNA_methylase_N6_adenine_CS"/>
</dbReference>
<evidence type="ECO:0000313" key="5">
    <source>
        <dbReference type="EMBL" id="KKK53380.1"/>
    </source>
</evidence>
<reference evidence="5" key="1">
    <citation type="journal article" date="2015" name="Nature">
        <title>Complex archaea that bridge the gap between prokaryotes and eukaryotes.</title>
        <authorList>
            <person name="Spang A."/>
            <person name="Saw J.H."/>
            <person name="Jorgensen S.L."/>
            <person name="Zaremba-Niedzwiedzka K."/>
            <person name="Martijn J."/>
            <person name="Lind A.E."/>
            <person name="van Eijk R."/>
            <person name="Schleper C."/>
            <person name="Guy L."/>
            <person name="Ettema T.J."/>
        </authorList>
    </citation>
    <scope>NUCLEOTIDE SEQUENCE</scope>
</reference>
<dbReference type="GO" id="GO:0003677">
    <property type="term" value="F:DNA binding"/>
    <property type="evidence" value="ECO:0007669"/>
    <property type="project" value="InterPro"/>
</dbReference>
<keyword evidence="2" id="KW-0489">Methyltransferase</keyword>
<dbReference type="PANTHER" id="PTHR13370:SF3">
    <property type="entry name" value="TRNA (GUANINE(10)-N2)-METHYLTRANSFERASE HOMOLOG"/>
    <property type="match status" value="1"/>
</dbReference>
<name>A0A0F8WY94_9ZZZZ</name>
<sequence length="225" mass="25521">MADIVTIGDATLYHGDCFEILSALEGIDAVVTDPPYGINWKPRVNHQDQPWIDDVEFNPAPFLDVGKYHLFWGAQHFADKLPIVESWAAWVKRPIDFDFSGDKRTYSTIELAWTDWGKARFKCHIWDGGKRAGRPENRLFCHPSQKPIELMEWCLPPISPVVFDPFMGSGTTGVACVNLSRKFIGIEVEREYFDIACERIEAAYAQPDMINDISEDIEQGTLPIG</sequence>
<dbReference type="Gene3D" id="3.40.50.150">
    <property type="entry name" value="Vaccinia Virus protein VP39"/>
    <property type="match status" value="2"/>
</dbReference>
<dbReference type="SUPFAM" id="SSF53335">
    <property type="entry name" value="S-adenosyl-L-methionine-dependent methyltransferases"/>
    <property type="match status" value="1"/>
</dbReference>
<gene>
    <name evidence="5" type="ORF">LCGC14_3095380</name>
</gene>
<evidence type="ECO:0000259" key="4">
    <source>
        <dbReference type="Pfam" id="PF01555"/>
    </source>
</evidence>
<dbReference type="GO" id="GO:0008170">
    <property type="term" value="F:N-methyltransferase activity"/>
    <property type="evidence" value="ECO:0007669"/>
    <property type="project" value="InterPro"/>
</dbReference>
<feature type="domain" description="DNA methylase N-4/N-6" evidence="4">
    <location>
        <begin position="133"/>
        <end position="196"/>
    </location>
</feature>
<evidence type="ECO:0000256" key="1">
    <source>
        <dbReference type="ARBA" id="ARBA00006594"/>
    </source>
</evidence>
<dbReference type="InterPro" id="IPR002941">
    <property type="entry name" value="DNA_methylase_N4/N6"/>
</dbReference>
<dbReference type="GO" id="GO:0005737">
    <property type="term" value="C:cytoplasm"/>
    <property type="evidence" value="ECO:0007669"/>
    <property type="project" value="TreeGrafter"/>
</dbReference>
<dbReference type="Pfam" id="PF01555">
    <property type="entry name" value="N6_N4_Mtase"/>
    <property type="match status" value="1"/>
</dbReference>
<proteinExistence type="inferred from homology"/>
<dbReference type="GO" id="GO:0032259">
    <property type="term" value="P:methylation"/>
    <property type="evidence" value="ECO:0007669"/>
    <property type="project" value="UniProtKB-KW"/>
</dbReference>
<dbReference type="InterPro" id="IPR001091">
    <property type="entry name" value="RM_Methyltransferase"/>
</dbReference>
<comment type="similarity">
    <text evidence="1">Belongs to the N(4)/N(6)-methyltransferase family.</text>
</comment>
<dbReference type="AlphaFoldDB" id="A0A0F8WY94"/>
<organism evidence="5">
    <name type="scientific">marine sediment metagenome</name>
    <dbReference type="NCBI Taxonomy" id="412755"/>
    <lineage>
        <taxon>unclassified sequences</taxon>
        <taxon>metagenomes</taxon>
        <taxon>ecological metagenomes</taxon>
    </lineage>
</organism>
<keyword evidence="3" id="KW-0808">Transferase</keyword>
<accession>A0A0F8WY94</accession>
<dbReference type="EMBL" id="LAZR01066536">
    <property type="protein sequence ID" value="KKK53380.1"/>
    <property type="molecule type" value="Genomic_DNA"/>
</dbReference>
<dbReference type="InterPro" id="IPR029063">
    <property type="entry name" value="SAM-dependent_MTases_sf"/>
</dbReference>
<dbReference type="PANTHER" id="PTHR13370">
    <property type="entry name" value="RNA METHYLASE-RELATED"/>
    <property type="match status" value="1"/>
</dbReference>
<protein>
    <recommendedName>
        <fullName evidence="4">DNA methylase N-4/N-6 domain-containing protein</fullName>
    </recommendedName>
</protein>
<dbReference type="PROSITE" id="PS00092">
    <property type="entry name" value="N6_MTASE"/>
    <property type="match status" value="1"/>
</dbReference>
<evidence type="ECO:0000256" key="3">
    <source>
        <dbReference type="ARBA" id="ARBA00022679"/>
    </source>
</evidence>
<dbReference type="PRINTS" id="PR00508">
    <property type="entry name" value="S21N4MTFRASE"/>
</dbReference>
<comment type="caution">
    <text evidence="5">The sequence shown here is derived from an EMBL/GenBank/DDBJ whole genome shotgun (WGS) entry which is preliminary data.</text>
</comment>
<evidence type="ECO:0000256" key="2">
    <source>
        <dbReference type="ARBA" id="ARBA00022603"/>
    </source>
</evidence>